<proteinExistence type="predicted"/>
<protein>
    <submittedName>
        <fullName evidence="1">Uncharacterized protein</fullName>
    </submittedName>
</protein>
<accession>J0WR14</accession>
<dbReference type="InParanoid" id="J0WR14"/>
<gene>
    <name evidence="1" type="ORF">AURDEDRAFT_175827</name>
</gene>
<evidence type="ECO:0000313" key="2">
    <source>
        <dbReference type="Proteomes" id="UP000006514"/>
    </source>
</evidence>
<reference evidence="2" key="1">
    <citation type="journal article" date="2012" name="Science">
        <title>The Paleozoic origin of enzymatic lignin decomposition reconstructed from 31 fungal genomes.</title>
        <authorList>
            <person name="Floudas D."/>
            <person name="Binder M."/>
            <person name="Riley R."/>
            <person name="Barry K."/>
            <person name="Blanchette R.A."/>
            <person name="Henrissat B."/>
            <person name="Martinez A.T."/>
            <person name="Otillar R."/>
            <person name="Spatafora J.W."/>
            <person name="Yadav J.S."/>
            <person name="Aerts A."/>
            <person name="Benoit I."/>
            <person name="Boyd A."/>
            <person name="Carlson A."/>
            <person name="Copeland A."/>
            <person name="Coutinho P.M."/>
            <person name="de Vries R.P."/>
            <person name="Ferreira P."/>
            <person name="Findley K."/>
            <person name="Foster B."/>
            <person name="Gaskell J."/>
            <person name="Glotzer D."/>
            <person name="Gorecki P."/>
            <person name="Heitman J."/>
            <person name="Hesse C."/>
            <person name="Hori C."/>
            <person name="Igarashi K."/>
            <person name="Jurgens J.A."/>
            <person name="Kallen N."/>
            <person name="Kersten P."/>
            <person name="Kohler A."/>
            <person name="Kuees U."/>
            <person name="Kumar T.K.A."/>
            <person name="Kuo A."/>
            <person name="LaButti K."/>
            <person name="Larrondo L.F."/>
            <person name="Lindquist E."/>
            <person name="Ling A."/>
            <person name="Lombard V."/>
            <person name="Lucas S."/>
            <person name="Lundell T."/>
            <person name="Martin R."/>
            <person name="McLaughlin D.J."/>
            <person name="Morgenstern I."/>
            <person name="Morin E."/>
            <person name="Murat C."/>
            <person name="Nagy L.G."/>
            <person name="Nolan M."/>
            <person name="Ohm R.A."/>
            <person name="Patyshakuliyeva A."/>
            <person name="Rokas A."/>
            <person name="Ruiz-Duenas F.J."/>
            <person name="Sabat G."/>
            <person name="Salamov A."/>
            <person name="Samejima M."/>
            <person name="Schmutz J."/>
            <person name="Slot J.C."/>
            <person name="St John F."/>
            <person name="Stenlid J."/>
            <person name="Sun H."/>
            <person name="Sun S."/>
            <person name="Syed K."/>
            <person name="Tsang A."/>
            <person name="Wiebenga A."/>
            <person name="Young D."/>
            <person name="Pisabarro A."/>
            <person name="Eastwood D.C."/>
            <person name="Martin F."/>
            <person name="Cullen D."/>
            <person name="Grigoriev I.V."/>
            <person name="Hibbett D.S."/>
        </authorList>
    </citation>
    <scope>NUCLEOTIDE SEQUENCE [LARGE SCALE GENOMIC DNA]</scope>
    <source>
        <strain evidence="2">TFB10046</strain>
    </source>
</reference>
<name>J0WR14_AURST</name>
<sequence>MATLPAVLRELERRVLNTQILHLTWAAVNDLLAATPLPAACPNAARTAPVSVAVR</sequence>
<dbReference type="EMBL" id="JH687904">
    <property type="protein sequence ID" value="EJD35103.1"/>
    <property type="molecule type" value="Genomic_DNA"/>
</dbReference>
<organism evidence="1 2">
    <name type="scientific">Auricularia subglabra (strain TFB-10046 / SS5)</name>
    <name type="common">White-rot fungus</name>
    <name type="synonym">Auricularia delicata (strain TFB10046)</name>
    <dbReference type="NCBI Taxonomy" id="717982"/>
    <lineage>
        <taxon>Eukaryota</taxon>
        <taxon>Fungi</taxon>
        <taxon>Dikarya</taxon>
        <taxon>Basidiomycota</taxon>
        <taxon>Agaricomycotina</taxon>
        <taxon>Agaricomycetes</taxon>
        <taxon>Auriculariales</taxon>
        <taxon>Auriculariaceae</taxon>
        <taxon>Auricularia</taxon>
    </lineage>
</organism>
<dbReference type="AlphaFoldDB" id="J0WR14"/>
<dbReference type="Proteomes" id="UP000006514">
    <property type="component" value="Unassembled WGS sequence"/>
</dbReference>
<evidence type="ECO:0000313" key="1">
    <source>
        <dbReference type="EMBL" id="EJD35103.1"/>
    </source>
</evidence>
<keyword evidence="2" id="KW-1185">Reference proteome</keyword>
<dbReference type="KEGG" id="adl:AURDEDRAFT_175827"/>